<sequence length="190" mass="19643">MLRPPNEVAVMKPAACLLALTAFVALPVCAQSTSAQPPKFAPVPPPPGMNDPGVKAVAPPAQPAPAGTSGSTPAEVTATPLPGKPIPLPAMPGDKRAPQAAQSSSPADDVTVHTEGDAVYQEYRRGGRVYMVVVTQKNGLSYTYMVDRNGVMSATEGAPPVRPVMYKILEWGGSKKPAESDNGAQSDGSR</sequence>
<dbReference type="EMBL" id="JADIKL010000003">
    <property type="protein sequence ID" value="MFK2930406.1"/>
    <property type="molecule type" value="Genomic_DNA"/>
</dbReference>
<feature type="compositionally biased region" description="Low complexity" evidence="1">
    <location>
        <begin position="98"/>
        <end position="107"/>
    </location>
</feature>
<reference evidence="3 4" key="1">
    <citation type="submission" date="2020-10" db="EMBL/GenBank/DDBJ databases">
        <title>Phylogeny of dyella-like bacteria.</title>
        <authorList>
            <person name="Fu J."/>
        </authorList>
    </citation>
    <scope>NUCLEOTIDE SEQUENCE [LARGE SCALE GENOMIC DNA]</scope>
    <source>
        <strain evidence="3 4">DKC-1</strain>
    </source>
</reference>
<dbReference type="Pfam" id="PF11191">
    <property type="entry name" value="DUF2782"/>
    <property type="match status" value="1"/>
</dbReference>
<gene>
    <name evidence="3" type="ORF">ISP14_06310</name>
</gene>
<keyword evidence="2" id="KW-0732">Signal</keyword>
<dbReference type="InterPro" id="IPR021357">
    <property type="entry name" value="DUF2782"/>
</dbReference>
<feature type="region of interest" description="Disordered" evidence="1">
    <location>
        <begin position="34"/>
        <end position="113"/>
    </location>
</feature>
<feature type="region of interest" description="Disordered" evidence="1">
    <location>
        <begin position="171"/>
        <end position="190"/>
    </location>
</feature>
<comment type="caution">
    <text evidence="3">The sequence shown here is derived from an EMBL/GenBank/DDBJ whole genome shotgun (WGS) entry which is preliminary data.</text>
</comment>
<protein>
    <submittedName>
        <fullName evidence="3">DUF2782 domain-containing protein</fullName>
    </submittedName>
</protein>
<proteinExistence type="predicted"/>
<evidence type="ECO:0000256" key="2">
    <source>
        <dbReference type="SAM" id="SignalP"/>
    </source>
</evidence>
<keyword evidence="4" id="KW-1185">Reference proteome</keyword>
<dbReference type="Gene3D" id="2.20.130.30">
    <property type="entry name" value="Protein of unknown function DUF2782"/>
    <property type="match status" value="1"/>
</dbReference>
<feature type="compositionally biased region" description="Low complexity" evidence="1">
    <location>
        <begin position="52"/>
        <end position="67"/>
    </location>
</feature>
<accession>A0ABW8KG40</accession>
<evidence type="ECO:0000256" key="1">
    <source>
        <dbReference type="SAM" id="MobiDB-lite"/>
    </source>
</evidence>
<feature type="signal peptide" evidence="2">
    <location>
        <begin position="1"/>
        <end position="30"/>
    </location>
</feature>
<evidence type="ECO:0000313" key="3">
    <source>
        <dbReference type="EMBL" id="MFK2930406.1"/>
    </source>
</evidence>
<evidence type="ECO:0000313" key="4">
    <source>
        <dbReference type="Proteomes" id="UP001620397"/>
    </source>
</evidence>
<name>A0ABW8KG40_9GAMM</name>
<feature type="chain" id="PRO_5046599172" evidence="2">
    <location>
        <begin position="31"/>
        <end position="190"/>
    </location>
</feature>
<dbReference type="Proteomes" id="UP001620397">
    <property type="component" value="Unassembled WGS sequence"/>
</dbReference>
<organism evidence="3 4">
    <name type="scientific">Dyella agri</name>
    <dbReference type="NCBI Taxonomy" id="1926869"/>
    <lineage>
        <taxon>Bacteria</taxon>
        <taxon>Pseudomonadati</taxon>
        <taxon>Pseudomonadota</taxon>
        <taxon>Gammaproteobacteria</taxon>
        <taxon>Lysobacterales</taxon>
        <taxon>Rhodanobacteraceae</taxon>
        <taxon>Dyella</taxon>
    </lineage>
</organism>
<feature type="compositionally biased region" description="Pro residues" evidence="1">
    <location>
        <begin position="39"/>
        <end position="49"/>
    </location>
</feature>